<dbReference type="InterPro" id="IPR041664">
    <property type="entry name" value="AAA_16"/>
</dbReference>
<evidence type="ECO:0000256" key="4">
    <source>
        <dbReference type="ARBA" id="ARBA00022705"/>
    </source>
</evidence>
<evidence type="ECO:0000256" key="3">
    <source>
        <dbReference type="ARBA" id="ARBA00019083"/>
    </source>
</evidence>
<evidence type="ECO:0000256" key="6">
    <source>
        <dbReference type="ARBA" id="ARBA00023242"/>
    </source>
</evidence>
<gene>
    <name evidence="8" type="ORF">B9G98_01741</name>
</gene>
<dbReference type="GO" id="GO:0005664">
    <property type="term" value="C:nuclear origin of replication recognition complex"/>
    <property type="evidence" value="ECO:0007669"/>
    <property type="project" value="TreeGrafter"/>
</dbReference>
<evidence type="ECO:0000256" key="1">
    <source>
        <dbReference type="ARBA" id="ARBA00004123"/>
    </source>
</evidence>
<sequence>MGQPIVDHVVDKLFGKRQPEVMVGIDSIFDLVYDMLASTITLRRGDSCMIMGPRSAGKTLMVSKVLEKLNSNYSDDFLTIKLNGTIHADDKQAVRAIARQIDEATNNQEADKLEKPSMAVTMQNFLTLFEQANFSETNYKSVVFIIEDIDQFTSAGKQTLLYNLLDLSQSSVIGVAVVGLSCRMNAAELLEKRVRSRFSQRLYNLPKPKSRQDFVSRCASLLQVDPSVQIDGAQEWNTKITRLMDQDGLGDVVSEVYYTSKDLRYFGTRVGPYLQGKNHKDLCAEWFIDSVISKLNVPSSTDTLLPSLSELEWALLLCSARASTRYSIDSVNLVLAQTEYYAMAQALSIERSSVTGVGYRVWSAKAIRLAWERLQQLELLVPTGTAQSGQEDLKMLRPETGLQELRGFLPPNHPLFSWTRL</sequence>
<comment type="caution">
    <text evidence="8">The sequence shown here is derived from an EMBL/GenBank/DDBJ whole genome shotgun (WGS) entry which is preliminary data.</text>
</comment>
<dbReference type="GO" id="GO:0006270">
    <property type="term" value="P:DNA replication initiation"/>
    <property type="evidence" value="ECO:0007669"/>
    <property type="project" value="TreeGrafter"/>
</dbReference>
<reference evidence="8 9" key="1">
    <citation type="submission" date="2017-04" db="EMBL/GenBank/DDBJ databases">
        <title>Genome sequencing of [Candida] sorbophila.</title>
        <authorList>
            <person name="Ahn J.O."/>
        </authorList>
    </citation>
    <scope>NUCLEOTIDE SEQUENCE [LARGE SCALE GENOMIC DNA]</scope>
    <source>
        <strain evidence="8 9">DS02</strain>
    </source>
</reference>
<organism evidence="8 9">
    <name type="scientific">Wickerhamiella sorbophila</name>
    <dbReference type="NCBI Taxonomy" id="45607"/>
    <lineage>
        <taxon>Eukaryota</taxon>
        <taxon>Fungi</taxon>
        <taxon>Dikarya</taxon>
        <taxon>Ascomycota</taxon>
        <taxon>Saccharomycotina</taxon>
        <taxon>Dipodascomycetes</taxon>
        <taxon>Dipodascales</taxon>
        <taxon>Trichomonascaceae</taxon>
        <taxon>Wickerhamiella</taxon>
    </lineage>
</organism>
<accession>A0A2T0FGK5</accession>
<dbReference type="InterPro" id="IPR027417">
    <property type="entry name" value="P-loop_NTPase"/>
</dbReference>
<dbReference type="OrthoDB" id="343623at2759"/>
<dbReference type="Gene3D" id="3.40.50.300">
    <property type="entry name" value="P-loop containing nucleotide triphosphate hydrolases"/>
    <property type="match status" value="1"/>
</dbReference>
<evidence type="ECO:0000259" key="7">
    <source>
        <dbReference type="SMART" id="SM00382"/>
    </source>
</evidence>
<dbReference type="EMBL" id="NDIQ01000001">
    <property type="protein sequence ID" value="PRT54121.1"/>
    <property type="molecule type" value="Genomic_DNA"/>
</dbReference>
<dbReference type="SUPFAM" id="SSF52540">
    <property type="entry name" value="P-loop containing nucleoside triphosphate hydrolases"/>
    <property type="match status" value="1"/>
</dbReference>
<proteinExistence type="inferred from homology"/>
<dbReference type="STRING" id="45607.A0A2T0FGK5"/>
<dbReference type="PANTHER" id="PTHR12087:SF0">
    <property type="entry name" value="ORIGIN RECOGNITION COMPLEX SUBUNIT 4"/>
    <property type="match status" value="1"/>
</dbReference>
<dbReference type="SMART" id="SM00382">
    <property type="entry name" value="AAA"/>
    <property type="match status" value="1"/>
</dbReference>
<dbReference type="Proteomes" id="UP000238350">
    <property type="component" value="Unassembled WGS sequence"/>
</dbReference>
<feature type="domain" description="AAA+ ATPase" evidence="7">
    <location>
        <begin position="44"/>
        <end position="208"/>
    </location>
</feature>
<evidence type="ECO:0000313" key="8">
    <source>
        <dbReference type="EMBL" id="PRT54121.1"/>
    </source>
</evidence>
<dbReference type="InterPro" id="IPR016527">
    <property type="entry name" value="ORC4"/>
</dbReference>
<keyword evidence="4" id="KW-0235">DNA replication</keyword>
<keyword evidence="5" id="KW-0238">DNA-binding</keyword>
<keyword evidence="9" id="KW-1185">Reference proteome</keyword>
<comment type="subcellular location">
    <subcellularLocation>
        <location evidence="1">Nucleus</location>
    </subcellularLocation>
</comment>
<dbReference type="GeneID" id="36515490"/>
<dbReference type="InterPro" id="IPR032705">
    <property type="entry name" value="ORC4_C"/>
</dbReference>
<name>A0A2T0FGK5_9ASCO</name>
<evidence type="ECO:0000256" key="2">
    <source>
        <dbReference type="ARBA" id="ARBA00005334"/>
    </source>
</evidence>
<dbReference type="Pfam" id="PF14629">
    <property type="entry name" value="ORC4_C"/>
    <property type="match status" value="1"/>
</dbReference>
<dbReference type="GO" id="GO:0003688">
    <property type="term" value="F:DNA replication origin binding"/>
    <property type="evidence" value="ECO:0007669"/>
    <property type="project" value="TreeGrafter"/>
</dbReference>
<dbReference type="AlphaFoldDB" id="A0A2T0FGK5"/>
<dbReference type="RefSeq" id="XP_024664067.1">
    <property type="nucleotide sequence ID" value="XM_024808299.1"/>
</dbReference>
<keyword evidence="6" id="KW-0539">Nucleus</keyword>
<evidence type="ECO:0000256" key="5">
    <source>
        <dbReference type="ARBA" id="ARBA00023125"/>
    </source>
</evidence>
<dbReference type="PANTHER" id="PTHR12087">
    <property type="entry name" value="ORIGIN RECOGNITION COMPLEX SUBUNIT 4"/>
    <property type="match status" value="1"/>
</dbReference>
<dbReference type="InterPro" id="IPR003593">
    <property type="entry name" value="AAA+_ATPase"/>
</dbReference>
<comment type="similarity">
    <text evidence="2">Belongs to the ORC4 family.</text>
</comment>
<evidence type="ECO:0000313" key="9">
    <source>
        <dbReference type="Proteomes" id="UP000238350"/>
    </source>
</evidence>
<dbReference type="Pfam" id="PF13191">
    <property type="entry name" value="AAA_16"/>
    <property type="match status" value="1"/>
</dbReference>
<protein>
    <recommendedName>
        <fullName evidence="3">Origin recognition complex subunit 4</fullName>
    </recommendedName>
</protein>